<dbReference type="RefSeq" id="WP_283758648.1">
    <property type="nucleotide sequence ID" value="NZ_JAQOSQ010000011.1"/>
</dbReference>
<organism evidence="6 7">
    <name type="scientific">Roseofilum casamattae BLCC-M143</name>
    <dbReference type="NCBI Taxonomy" id="3022442"/>
    <lineage>
        <taxon>Bacteria</taxon>
        <taxon>Bacillati</taxon>
        <taxon>Cyanobacteriota</taxon>
        <taxon>Cyanophyceae</taxon>
        <taxon>Desertifilales</taxon>
        <taxon>Desertifilaceae</taxon>
        <taxon>Roseofilum</taxon>
        <taxon>Roseofilum casamattae</taxon>
    </lineage>
</organism>
<feature type="transmembrane region" description="Helical" evidence="5">
    <location>
        <begin position="79"/>
        <end position="96"/>
    </location>
</feature>
<keyword evidence="3 5" id="KW-1133">Transmembrane helix</keyword>
<gene>
    <name evidence="6" type="ORF">PMH09_12450</name>
</gene>
<feature type="transmembrane region" description="Helical" evidence="5">
    <location>
        <begin position="12"/>
        <end position="30"/>
    </location>
</feature>
<proteinExistence type="predicted"/>
<keyword evidence="2 5" id="KW-0812">Transmembrane</keyword>
<evidence type="ECO:0000313" key="6">
    <source>
        <dbReference type="EMBL" id="MDJ1183997.1"/>
    </source>
</evidence>
<evidence type="ECO:0000256" key="5">
    <source>
        <dbReference type="SAM" id="Phobius"/>
    </source>
</evidence>
<keyword evidence="7" id="KW-1185">Reference proteome</keyword>
<evidence type="ECO:0000313" key="7">
    <source>
        <dbReference type="Proteomes" id="UP001232992"/>
    </source>
</evidence>
<comment type="caution">
    <text evidence="6">The sequence shown here is derived from an EMBL/GenBank/DDBJ whole genome shotgun (WGS) entry which is preliminary data.</text>
</comment>
<evidence type="ECO:0000256" key="1">
    <source>
        <dbReference type="ARBA" id="ARBA00004141"/>
    </source>
</evidence>
<dbReference type="Proteomes" id="UP001232992">
    <property type="component" value="Unassembled WGS sequence"/>
</dbReference>
<evidence type="ECO:0000256" key="2">
    <source>
        <dbReference type="ARBA" id="ARBA00022692"/>
    </source>
</evidence>
<reference evidence="6 7" key="1">
    <citation type="submission" date="2023-01" db="EMBL/GenBank/DDBJ databases">
        <title>Novel diversity within Roseofilum (Cyanobacteria; Desertifilaceae) from marine benthic mats with descriptions of four novel species.</title>
        <authorList>
            <person name="Wang Y."/>
            <person name="Berthold D.E."/>
            <person name="Hu J."/>
            <person name="Lefler F.W."/>
            <person name="Laughinghouse H.D. IV."/>
        </authorList>
    </citation>
    <scope>NUCLEOTIDE SEQUENCE [LARGE SCALE GENOMIC DNA]</scope>
    <source>
        <strain evidence="6 7">BLCC-M143</strain>
    </source>
</reference>
<comment type="subcellular location">
    <subcellularLocation>
        <location evidence="1">Membrane</location>
        <topology evidence="1">Multi-pass membrane protein</topology>
    </subcellularLocation>
</comment>
<dbReference type="EMBL" id="JAQOSQ010000011">
    <property type="protein sequence ID" value="MDJ1183997.1"/>
    <property type="molecule type" value="Genomic_DNA"/>
</dbReference>
<dbReference type="InterPro" id="IPR032808">
    <property type="entry name" value="DoxX"/>
</dbReference>
<keyword evidence="4 5" id="KW-0472">Membrane</keyword>
<name>A0ABT7BYY0_9CYAN</name>
<feature type="transmembrane region" description="Helical" evidence="5">
    <location>
        <begin position="46"/>
        <end position="72"/>
    </location>
</feature>
<dbReference type="Pfam" id="PF07681">
    <property type="entry name" value="DoxX"/>
    <property type="match status" value="1"/>
</dbReference>
<sequence length="135" mass="15445">METVALNKRLALSLFLLRISVFIVMLMWTLDKFFNPEHGAAVFEKFYLISGLGNIAVYSIGTVQLAIVLAFVTGYQKKISYLLVLFMHSVSTFSSFKVYLTPLEVPNLLFFAAWPMLAACFTLYYLKDFDTKWSL</sequence>
<accession>A0ABT7BYY0</accession>
<protein>
    <submittedName>
        <fullName evidence="6">DoxX family membrane protein</fullName>
    </submittedName>
</protein>
<feature type="transmembrane region" description="Helical" evidence="5">
    <location>
        <begin position="108"/>
        <end position="126"/>
    </location>
</feature>
<evidence type="ECO:0000256" key="3">
    <source>
        <dbReference type="ARBA" id="ARBA00022989"/>
    </source>
</evidence>
<evidence type="ECO:0000256" key="4">
    <source>
        <dbReference type="ARBA" id="ARBA00023136"/>
    </source>
</evidence>